<gene>
    <name evidence="1" type="ORF">UFOVP241_7</name>
</gene>
<reference evidence="1" key="1">
    <citation type="submission" date="2020-05" db="EMBL/GenBank/DDBJ databases">
        <authorList>
            <person name="Chiriac C."/>
            <person name="Salcher M."/>
            <person name="Ghai R."/>
            <person name="Kavagutti S V."/>
        </authorList>
    </citation>
    <scope>NUCLEOTIDE SEQUENCE</scope>
</reference>
<accession>A0A6J7WUV3</accession>
<name>A0A6J7WUV3_9CAUD</name>
<dbReference type="EMBL" id="LR798286">
    <property type="protein sequence ID" value="CAB5220608.1"/>
    <property type="molecule type" value="Genomic_DNA"/>
</dbReference>
<protein>
    <submittedName>
        <fullName evidence="1">Uncharacterized protein</fullName>
    </submittedName>
</protein>
<evidence type="ECO:0000313" key="1">
    <source>
        <dbReference type="EMBL" id="CAB5220608.1"/>
    </source>
</evidence>
<sequence>MAYFGTTQASSIANPPRQLVAPFAVNPALAGSTEYLSTQGSTAANNANGPGGGGGGLWFYSSTNLTTDLTVANFFSDAFYLGMRAGDVVQGVQFTSLGSSVITFMGAINSVSTAGASLSTGSLMTSTFN</sequence>
<proteinExistence type="predicted"/>
<organism evidence="1">
    <name type="scientific">uncultured Caudovirales phage</name>
    <dbReference type="NCBI Taxonomy" id="2100421"/>
    <lineage>
        <taxon>Viruses</taxon>
        <taxon>Duplodnaviria</taxon>
        <taxon>Heunggongvirae</taxon>
        <taxon>Uroviricota</taxon>
        <taxon>Caudoviricetes</taxon>
        <taxon>Peduoviridae</taxon>
        <taxon>Maltschvirus</taxon>
        <taxon>Maltschvirus maltsch</taxon>
    </lineage>
</organism>